<evidence type="ECO:0000256" key="3">
    <source>
        <dbReference type="ARBA" id="ARBA00022989"/>
    </source>
</evidence>
<dbReference type="Proteomes" id="UP000037784">
    <property type="component" value="Unassembled WGS sequence"/>
</dbReference>
<keyword evidence="7" id="KW-0560">Oxidoreductase</keyword>
<keyword evidence="5" id="KW-1003">Cell membrane</keyword>
<reference evidence="7 9" key="1">
    <citation type="journal article" date="2015" name="Genome Announc.">
        <title>Draft Genome Sequence of a Heterotrophic Facultative Anaerobic Thermophilic Bacterium, Ardenticatena maritima Strain 110ST.</title>
        <authorList>
            <person name="Kawaichi S."/>
            <person name="Yoshida T."/>
            <person name="Sako Y."/>
            <person name="Nakamura R."/>
        </authorList>
    </citation>
    <scope>NUCLEOTIDE SEQUENCE [LARGE SCALE GENOMIC DNA]</scope>
    <source>
        <strain evidence="7 9">110S</strain>
    </source>
</reference>
<dbReference type="InterPro" id="IPR001694">
    <property type="entry name" value="NADH_UbQ_OxRdtase_su1/FPO"/>
</dbReference>
<organism evidence="7 9">
    <name type="scientific">Ardenticatena maritima</name>
    <dbReference type="NCBI Taxonomy" id="872965"/>
    <lineage>
        <taxon>Bacteria</taxon>
        <taxon>Bacillati</taxon>
        <taxon>Chloroflexota</taxon>
        <taxon>Ardenticatenia</taxon>
        <taxon>Ardenticatenales</taxon>
        <taxon>Ardenticatenaceae</taxon>
        <taxon>Ardenticatena</taxon>
    </lineage>
</organism>
<dbReference type="OrthoDB" id="9803734at2"/>
<reference evidence="8 10" key="2">
    <citation type="submission" date="2015-07" db="EMBL/GenBank/DDBJ databases">
        <title>Whole genome sequence of Ardenticatena maritima DSM 23922.</title>
        <authorList>
            <person name="Hemp J."/>
            <person name="Ward L.M."/>
            <person name="Pace L.A."/>
            <person name="Fischer W.W."/>
        </authorList>
    </citation>
    <scope>NUCLEOTIDE SEQUENCE [LARGE SCALE GENOMIC DNA]</scope>
    <source>
        <strain evidence="8 10">110S</strain>
    </source>
</reference>
<dbReference type="PATRIC" id="fig|872965.6.peg.924"/>
<dbReference type="InParanoid" id="A0A0M9UBU0"/>
<comment type="caution">
    <text evidence="7">The sequence shown here is derived from an EMBL/GenBank/DDBJ whole genome shotgun (WGS) entry which is preliminary data.</text>
</comment>
<dbReference type="Proteomes" id="UP000050502">
    <property type="component" value="Unassembled WGS sequence"/>
</dbReference>
<evidence type="ECO:0000313" key="8">
    <source>
        <dbReference type="EMBL" id="KPL89706.1"/>
    </source>
</evidence>
<keyword evidence="5" id="KW-1278">Translocase</keyword>
<name>A0A0M9UBU0_9CHLR</name>
<dbReference type="EMBL" id="LGKN01000003">
    <property type="protein sequence ID" value="KPL89706.1"/>
    <property type="molecule type" value="Genomic_DNA"/>
</dbReference>
<proteinExistence type="inferred from homology"/>
<gene>
    <name evidence="5 7" type="primary">nuoH</name>
    <name evidence="7" type="ORF">ARMA_0641</name>
    <name evidence="8" type="ORF">SE16_04750</name>
</gene>
<reference evidence="9" key="3">
    <citation type="submission" date="2015-08" db="EMBL/GenBank/DDBJ databases">
        <title>Draft Genome Sequence of a Heterotrophic Facultative Anaerobic Bacterium Ardenticatena maritima Strain 110S.</title>
        <authorList>
            <person name="Kawaichi S."/>
            <person name="Yoshida T."/>
            <person name="Sako Y."/>
            <person name="Nakamura R."/>
        </authorList>
    </citation>
    <scope>NUCLEOTIDE SEQUENCE [LARGE SCALE GENOMIC DNA]</scope>
    <source>
        <strain evidence="9">110S</strain>
    </source>
</reference>
<dbReference type="GO" id="GO:0005886">
    <property type="term" value="C:plasma membrane"/>
    <property type="evidence" value="ECO:0007669"/>
    <property type="project" value="UniProtKB-SubCell"/>
</dbReference>
<feature type="transmembrane region" description="Helical" evidence="5">
    <location>
        <begin position="246"/>
        <end position="266"/>
    </location>
</feature>
<keyword evidence="2 5" id="KW-0812">Transmembrane</keyword>
<protein>
    <recommendedName>
        <fullName evidence="5">NADH-quinone oxidoreductase subunit H</fullName>
        <ecNumber evidence="5">7.1.1.-</ecNumber>
    </recommendedName>
    <alternativeName>
        <fullName evidence="5">NADH dehydrogenase I subunit H</fullName>
    </alternativeName>
    <alternativeName>
        <fullName evidence="5">NDH-1 subunit H</fullName>
    </alternativeName>
</protein>
<feature type="transmembrane region" description="Helical" evidence="5">
    <location>
        <begin position="75"/>
        <end position="97"/>
    </location>
</feature>
<evidence type="ECO:0000256" key="6">
    <source>
        <dbReference type="RuleBase" id="RU000471"/>
    </source>
</evidence>
<feature type="transmembrane region" description="Helical" evidence="5">
    <location>
        <begin position="117"/>
        <end position="138"/>
    </location>
</feature>
<comment type="similarity">
    <text evidence="5 6">Belongs to the complex I subunit 1 family.</text>
</comment>
<evidence type="ECO:0000256" key="1">
    <source>
        <dbReference type="ARBA" id="ARBA00004141"/>
    </source>
</evidence>
<dbReference type="GO" id="GO:0016655">
    <property type="term" value="F:oxidoreductase activity, acting on NAD(P)H, quinone or similar compound as acceptor"/>
    <property type="evidence" value="ECO:0007669"/>
    <property type="project" value="UniProtKB-UniRule"/>
</dbReference>
<feature type="transmembrane region" description="Helical" evidence="5">
    <location>
        <begin position="191"/>
        <end position="209"/>
    </location>
</feature>
<keyword evidence="4 5" id="KW-0472">Membrane</keyword>
<dbReference type="InterPro" id="IPR018086">
    <property type="entry name" value="NADH_UbQ_OxRdtase_su1_CS"/>
</dbReference>
<dbReference type="PROSITE" id="PS00667">
    <property type="entry name" value="COMPLEX1_ND1_1"/>
    <property type="match status" value="1"/>
</dbReference>
<dbReference type="GO" id="GO:0048038">
    <property type="term" value="F:quinone binding"/>
    <property type="evidence" value="ECO:0007669"/>
    <property type="project" value="UniProtKB-KW"/>
</dbReference>
<dbReference type="PANTHER" id="PTHR11432:SF3">
    <property type="entry name" value="NADH-UBIQUINONE OXIDOREDUCTASE CHAIN 1"/>
    <property type="match status" value="1"/>
</dbReference>
<sequence>MLADFIETIVKIIVVVVVLLTGFAYMTWFERRVIARLQVRIGPNRVGPEGLLQPLADGVKLFFKEDIIPAEADKVLYLLAPVLAVVPSLLAAAVLPFGPDITLFGRTIHLYIADINIALLYFLGLGSLGVYSVVLAGWASNNKYALLGGLRASAQMISYELAMGLSVLSIVMLAGSFSLVDIVNAQAGGRWFVLMQPLAFIIFIITMLAETKRAPFDLPEAEQELVAGFHTEYSGMKFALFYMGEYIGMIVISGVAVSLFLGGWRGPFAEQIPLLGVLYFFLKVALFMFFFVWMRATLPRLRYDRLMQLGWKVLLPLSLANVVITALAVVARDTGFFGLLG</sequence>
<feature type="transmembrane region" description="Helical" evidence="5">
    <location>
        <begin position="12"/>
        <end position="29"/>
    </location>
</feature>
<dbReference type="AlphaFoldDB" id="A0A0M9UBU0"/>
<dbReference type="Pfam" id="PF00146">
    <property type="entry name" value="NADHdh"/>
    <property type="match status" value="1"/>
</dbReference>
<keyword evidence="5" id="KW-0830">Ubiquinone</keyword>
<keyword evidence="5" id="KW-0874">Quinone</keyword>
<comment type="subcellular location">
    <subcellularLocation>
        <location evidence="5 6">Cell membrane</location>
        <topology evidence="5 6">Multi-pass membrane protein</topology>
    </subcellularLocation>
    <subcellularLocation>
        <location evidence="1">Membrane</location>
        <topology evidence="1">Multi-pass membrane protein</topology>
    </subcellularLocation>
</comment>
<dbReference type="RefSeq" id="WP_054492135.1">
    <property type="nucleotide sequence ID" value="NZ_BBZA01000037.1"/>
</dbReference>
<evidence type="ECO:0000313" key="9">
    <source>
        <dbReference type="Proteomes" id="UP000037784"/>
    </source>
</evidence>
<dbReference type="HAMAP" id="MF_01350">
    <property type="entry name" value="NDH1_NuoH"/>
    <property type="match status" value="1"/>
</dbReference>
<evidence type="ECO:0000256" key="4">
    <source>
        <dbReference type="ARBA" id="ARBA00023136"/>
    </source>
</evidence>
<evidence type="ECO:0000313" key="7">
    <source>
        <dbReference type="EMBL" id="GAP62218.1"/>
    </source>
</evidence>
<dbReference type="EMBL" id="BBZA01000037">
    <property type="protein sequence ID" value="GAP62218.1"/>
    <property type="molecule type" value="Genomic_DNA"/>
</dbReference>
<evidence type="ECO:0000256" key="5">
    <source>
        <dbReference type="HAMAP-Rule" id="MF_01350"/>
    </source>
</evidence>
<dbReference type="PANTHER" id="PTHR11432">
    <property type="entry name" value="NADH DEHYDROGENASE SUBUNIT 1"/>
    <property type="match status" value="1"/>
</dbReference>
<dbReference type="STRING" id="872965.SE16_04750"/>
<feature type="transmembrane region" description="Helical" evidence="5">
    <location>
        <begin position="159"/>
        <end position="179"/>
    </location>
</feature>
<keyword evidence="3 5" id="KW-1133">Transmembrane helix</keyword>
<evidence type="ECO:0000313" key="10">
    <source>
        <dbReference type="Proteomes" id="UP000050502"/>
    </source>
</evidence>
<feature type="transmembrane region" description="Helical" evidence="5">
    <location>
        <begin position="272"/>
        <end position="293"/>
    </location>
</feature>
<dbReference type="GO" id="GO:0009060">
    <property type="term" value="P:aerobic respiration"/>
    <property type="evidence" value="ECO:0007669"/>
    <property type="project" value="TreeGrafter"/>
</dbReference>
<keyword evidence="9" id="KW-1185">Reference proteome</keyword>
<comment type="function">
    <text evidence="5">NDH-1 shuttles electrons from NADH, via FMN and iron-sulfur (Fe-S) centers, to quinones in the respiratory chain. The immediate electron acceptor for the enzyme in this species is believed to be ubiquinone. Couples the redox reaction to proton translocation (for every two electrons transferred, four hydrogen ions are translocated across the cytoplasmic membrane), and thus conserves the redox energy in a proton gradient. This subunit may bind ubiquinone.</text>
</comment>
<accession>A0A0M9UBU0</accession>
<dbReference type="EC" id="7.1.1.-" evidence="5"/>
<feature type="transmembrane region" description="Helical" evidence="5">
    <location>
        <begin position="313"/>
        <end position="331"/>
    </location>
</feature>
<keyword evidence="5 6" id="KW-0520">NAD</keyword>
<dbReference type="GO" id="GO:0003954">
    <property type="term" value="F:NADH dehydrogenase activity"/>
    <property type="evidence" value="ECO:0007669"/>
    <property type="project" value="TreeGrafter"/>
</dbReference>
<dbReference type="PROSITE" id="PS00668">
    <property type="entry name" value="COMPLEX1_ND1_2"/>
    <property type="match status" value="1"/>
</dbReference>
<comment type="catalytic activity">
    <reaction evidence="5">
        <text>a quinone + NADH + 5 H(+)(in) = a quinol + NAD(+) + 4 H(+)(out)</text>
        <dbReference type="Rhea" id="RHEA:57888"/>
        <dbReference type="ChEBI" id="CHEBI:15378"/>
        <dbReference type="ChEBI" id="CHEBI:24646"/>
        <dbReference type="ChEBI" id="CHEBI:57540"/>
        <dbReference type="ChEBI" id="CHEBI:57945"/>
        <dbReference type="ChEBI" id="CHEBI:132124"/>
    </reaction>
</comment>
<comment type="subunit">
    <text evidence="5">NDH-1 is composed of 14 different subunits. Subunits NuoA, H, J, K, L, M, N constitute the membrane sector of the complex.</text>
</comment>
<dbReference type="NCBIfam" id="NF004741">
    <property type="entry name" value="PRK06076.1-2"/>
    <property type="match status" value="1"/>
</dbReference>
<evidence type="ECO:0000256" key="2">
    <source>
        <dbReference type="ARBA" id="ARBA00022692"/>
    </source>
</evidence>